<comment type="caution">
    <text evidence="2">The sequence shown here is derived from an EMBL/GenBank/DDBJ whole genome shotgun (WGS) entry which is preliminary data.</text>
</comment>
<dbReference type="Proteomes" id="UP000596742">
    <property type="component" value="Unassembled WGS sequence"/>
</dbReference>
<dbReference type="EMBL" id="UYJE01000381">
    <property type="protein sequence ID" value="VDH92767.1"/>
    <property type="molecule type" value="Genomic_DNA"/>
</dbReference>
<evidence type="ECO:0000313" key="1">
    <source>
        <dbReference type="EMBL" id="VDH92767.1"/>
    </source>
</evidence>
<keyword evidence="3" id="KW-1185">Reference proteome</keyword>
<name>A0A8B6DXK0_MYTGA</name>
<reference evidence="2" key="1">
    <citation type="submission" date="2018-11" db="EMBL/GenBank/DDBJ databases">
        <authorList>
            <person name="Alioto T."/>
            <person name="Alioto T."/>
        </authorList>
    </citation>
    <scope>NUCLEOTIDE SEQUENCE</scope>
</reference>
<dbReference type="OrthoDB" id="6182434at2759"/>
<protein>
    <submittedName>
        <fullName evidence="2">Uncharacterized protein</fullName>
    </submittedName>
</protein>
<organism evidence="2 3">
    <name type="scientific">Mytilus galloprovincialis</name>
    <name type="common">Mediterranean mussel</name>
    <dbReference type="NCBI Taxonomy" id="29158"/>
    <lineage>
        <taxon>Eukaryota</taxon>
        <taxon>Metazoa</taxon>
        <taxon>Spiralia</taxon>
        <taxon>Lophotrochozoa</taxon>
        <taxon>Mollusca</taxon>
        <taxon>Bivalvia</taxon>
        <taxon>Autobranchia</taxon>
        <taxon>Pteriomorphia</taxon>
        <taxon>Mytilida</taxon>
        <taxon>Mytiloidea</taxon>
        <taxon>Mytilidae</taxon>
        <taxon>Mytilinae</taxon>
        <taxon>Mytilus</taxon>
    </lineage>
</organism>
<accession>A0A8B6DXK0</accession>
<evidence type="ECO:0000313" key="2">
    <source>
        <dbReference type="EMBL" id="VDI26784.1"/>
    </source>
</evidence>
<dbReference type="AlphaFoldDB" id="A0A8B6DXK0"/>
<gene>
    <name evidence="1" type="ORF">MGAL_10B068357</name>
    <name evidence="2" type="ORF">MGAL_10B068730</name>
</gene>
<sequence>MDYDRGRVYQCTKCYFVGEKRAAIKLYPCKHFGEKEHILSCDQLCHFSSANKQLMKRHPSFYAPYNNARLFTTEKGIYRGSDEVDTDLHLSKWEQDASLLFWITKKKPKPSAAAGSAQQLIPSVDLPVLKSALASYFGSIPMSNPSPLNCPSIAVTNEIQPLDHEVAETEVSTEFLDTTVVVAEKSDLADQILHLSDPPAMPSPLKCPESSVPRPSLSNFVLLPPSEVEENLIPQLLGMSPLLSLPEPPAEKITPVLDDPHSLQSAFQQLITAVNKGNTLLENMNKQIEKNHDMMES</sequence>
<dbReference type="EMBL" id="UYJE01004289">
    <property type="protein sequence ID" value="VDI26784.1"/>
    <property type="molecule type" value="Genomic_DNA"/>
</dbReference>
<evidence type="ECO:0000313" key="3">
    <source>
        <dbReference type="Proteomes" id="UP000596742"/>
    </source>
</evidence>
<proteinExistence type="predicted"/>